<dbReference type="SMART" id="SM00369">
    <property type="entry name" value="LRR_TYP"/>
    <property type="match status" value="4"/>
</dbReference>
<keyword evidence="2" id="KW-0677">Repeat</keyword>
<evidence type="ECO:0000313" key="6">
    <source>
        <dbReference type="Proteomes" id="UP000515151"/>
    </source>
</evidence>
<dbReference type="GeneID" id="116188614"/>
<dbReference type="GO" id="GO:0006952">
    <property type="term" value="P:defense response"/>
    <property type="evidence" value="ECO:0007669"/>
    <property type="project" value="UniProtKB-KW"/>
</dbReference>
<feature type="domain" description="Disease resistance R13L4/SHOC-2-like LRR" evidence="5">
    <location>
        <begin position="184"/>
        <end position="444"/>
    </location>
</feature>
<dbReference type="FunFam" id="1.10.10.10:FF:000322">
    <property type="entry name" value="Probable disease resistance protein At1g63360"/>
    <property type="match status" value="1"/>
</dbReference>
<name>A0A6P8BWA4_PUNGR</name>
<dbReference type="PROSITE" id="PS51450">
    <property type="entry name" value="LRR"/>
    <property type="match status" value="1"/>
</dbReference>
<dbReference type="Proteomes" id="UP000515151">
    <property type="component" value="Chromosome 8"/>
</dbReference>
<dbReference type="InterPro" id="IPR032675">
    <property type="entry name" value="LRR_dom_sf"/>
</dbReference>
<dbReference type="InterPro" id="IPR003591">
    <property type="entry name" value="Leu-rich_rpt_typical-subtyp"/>
</dbReference>
<dbReference type="Gene3D" id="3.80.10.10">
    <property type="entry name" value="Ribonuclease Inhibitor"/>
    <property type="match status" value="3"/>
</dbReference>
<evidence type="ECO:0000259" key="4">
    <source>
        <dbReference type="Pfam" id="PF23559"/>
    </source>
</evidence>
<dbReference type="Pfam" id="PF23598">
    <property type="entry name" value="LRR_14"/>
    <property type="match status" value="1"/>
</dbReference>
<dbReference type="InterPro" id="IPR058922">
    <property type="entry name" value="WHD_DRP"/>
</dbReference>
<proteinExistence type="predicted"/>
<evidence type="ECO:0000313" key="7">
    <source>
        <dbReference type="RefSeq" id="XP_031373936.1"/>
    </source>
</evidence>
<dbReference type="InterPro" id="IPR036388">
    <property type="entry name" value="WH-like_DNA-bd_sf"/>
</dbReference>
<feature type="domain" description="Disease resistance protein winged helix" evidence="4">
    <location>
        <begin position="44"/>
        <end position="116"/>
    </location>
</feature>
<evidence type="ECO:0000256" key="3">
    <source>
        <dbReference type="ARBA" id="ARBA00022821"/>
    </source>
</evidence>
<evidence type="ECO:0000256" key="1">
    <source>
        <dbReference type="ARBA" id="ARBA00022614"/>
    </source>
</evidence>
<dbReference type="OrthoDB" id="5279713at2759"/>
<dbReference type="PANTHER" id="PTHR36766:SF70">
    <property type="entry name" value="DISEASE RESISTANCE PROTEIN RGA4"/>
    <property type="match status" value="1"/>
</dbReference>
<dbReference type="SUPFAM" id="SSF52058">
    <property type="entry name" value="L domain-like"/>
    <property type="match status" value="2"/>
</dbReference>
<protein>
    <submittedName>
        <fullName evidence="7">Disease resistance protein RGA4</fullName>
    </submittedName>
</protein>
<dbReference type="AlphaFoldDB" id="A0A6P8BWA4"/>
<dbReference type="InterPro" id="IPR055414">
    <property type="entry name" value="LRR_R13L4/SHOC2-like"/>
</dbReference>
<dbReference type="Gene3D" id="1.10.10.10">
    <property type="entry name" value="Winged helix-like DNA-binding domain superfamily/Winged helix DNA-binding domain"/>
    <property type="match status" value="1"/>
</dbReference>
<dbReference type="Pfam" id="PF23559">
    <property type="entry name" value="WHD_DRP"/>
    <property type="match status" value="1"/>
</dbReference>
<dbReference type="PANTHER" id="PTHR36766">
    <property type="entry name" value="PLANT BROAD-SPECTRUM MILDEW RESISTANCE PROTEIN RPW8"/>
    <property type="match status" value="1"/>
</dbReference>
<accession>A0A6P8BWA4</accession>
<dbReference type="RefSeq" id="XP_031373936.1">
    <property type="nucleotide sequence ID" value="XM_031518076.1"/>
</dbReference>
<keyword evidence="3" id="KW-0611">Plant defense</keyword>
<dbReference type="InterPro" id="IPR001611">
    <property type="entry name" value="Leu-rich_rpt"/>
</dbReference>
<reference evidence="7" key="2">
    <citation type="submission" date="2025-08" db="UniProtKB">
        <authorList>
            <consortium name="RefSeq"/>
        </authorList>
    </citation>
    <scope>IDENTIFICATION</scope>
    <source>
        <tissue evidence="7">Leaf</tissue>
    </source>
</reference>
<gene>
    <name evidence="7" type="primary">LOC116188614</name>
</gene>
<evidence type="ECO:0000256" key="2">
    <source>
        <dbReference type="ARBA" id="ARBA00022737"/>
    </source>
</evidence>
<organism evidence="6 7">
    <name type="scientific">Punica granatum</name>
    <name type="common">Pomegranate</name>
    <dbReference type="NCBI Taxonomy" id="22663"/>
    <lineage>
        <taxon>Eukaryota</taxon>
        <taxon>Viridiplantae</taxon>
        <taxon>Streptophyta</taxon>
        <taxon>Embryophyta</taxon>
        <taxon>Tracheophyta</taxon>
        <taxon>Spermatophyta</taxon>
        <taxon>Magnoliopsida</taxon>
        <taxon>eudicotyledons</taxon>
        <taxon>Gunneridae</taxon>
        <taxon>Pentapetalae</taxon>
        <taxon>rosids</taxon>
        <taxon>malvids</taxon>
        <taxon>Myrtales</taxon>
        <taxon>Lythraceae</taxon>
        <taxon>Punica</taxon>
    </lineage>
</organism>
<keyword evidence="1" id="KW-0433">Leucine-rich repeat</keyword>
<keyword evidence="6" id="KW-1185">Reference proteome</keyword>
<reference evidence="6" key="1">
    <citation type="journal article" date="2020" name="Plant Biotechnol. J.">
        <title>The pomegranate (Punica granatum L.) draft genome dissects genetic divergence between soft- and hard-seeded cultivars.</title>
        <authorList>
            <person name="Luo X."/>
            <person name="Li H."/>
            <person name="Wu Z."/>
            <person name="Yao W."/>
            <person name="Zhao P."/>
            <person name="Cao D."/>
            <person name="Yu H."/>
            <person name="Li K."/>
            <person name="Poudel K."/>
            <person name="Zhao D."/>
            <person name="Zhang F."/>
            <person name="Xia X."/>
            <person name="Chen L."/>
            <person name="Wang Q."/>
            <person name="Jing D."/>
            <person name="Cao S."/>
        </authorList>
    </citation>
    <scope>NUCLEOTIDE SEQUENCE [LARGE SCALE GENOMIC DNA]</scope>
    <source>
        <strain evidence="6">cv. Tunisia</strain>
    </source>
</reference>
<sequence>MYIKDQQLSKIDIMRQDDAILRILRLSYDHLPSHLKQCFAYCSLFPKNHRINKNLLIRLWMAQGFIQSTDTGRYLEDIGEDYFQDLVSGNFFQDLQEDDLGNVYSCKMHDLMHDVARLVAGDECVSFGENAESTSSARTLHVSCESVEDLPKVLPICLNQAKKLRTVIPLYRPSTSIAPMVCLKDIARLEGMRVLKLNYANISMVPSSIGNLKHLRELDLSFNPIDTLPSSIIKLQNLQTLILSKCQELKELPRDIRKLVKLRHLDLSRCTSLSYLPSGLGELTSLHTLSYFVVSNDHSTRKYHAQLNELNSLDNLRGYLRISNLGYKKEDVLEYKGLSLTKKGGLQSLVLEWERVGTLDSAEEAFNNHEAMLDGLQPHPNLRWLCLMHNMSARLPQWIMDDMISSVPNLVEISFWDCRNLQHLPPLGLLPHLKSLKLALLFMVDCIDNNNSNVLGNDDVSTRGTTPDTIVRQEEDHQTMLQKSFPRLSQLSIVNCPKLTSLPILPQLERLTLYDVNEGIRHGFVEKLSLNRLTIGGMKTLEIVPNEWLHGLVSLSRMTIARCPKLTCLSHGMQNLNKLRQLIIRECDQLDLSVDENGNALQFQALTSLRYLTIYGIPKLISLPEWLLHLTNLEVLHLSNLSNLVALPGWIGDLLSLRTLEIVQCGSLTALPEEISKLKSLECVRIAGCPRLEEACLKDTGTDWPKIAHLQIHFKELAHLDETDISIKIMGWE</sequence>
<evidence type="ECO:0000259" key="5">
    <source>
        <dbReference type="Pfam" id="PF23598"/>
    </source>
</evidence>